<proteinExistence type="predicted"/>
<dbReference type="Proteomes" id="UP001500051">
    <property type="component" value="Unassembled WGS sequence"/>
</dbReference>
<accession>A0ABP7CMS8</accession>
<reference evidence="3" key="1">
    <citation type="journal article" date="2019" name="Int. J. Syst. Evol. Microbiol.">
        <title>The Global Catalogue of Microorganisms (GCM) 10K type strain sequencing project: providing services to taxonomists for standard genome sequencing and annotation.</title>
        <authorList>
            <consortium name="The Broad Institute Genomics Platform"/>
            <consortium name="The Broad Institute Genome Sequencing Center for Infectious Disease"/>
            <person name="Wu L."/>
            <person name="Ma J."/>
        </authorList>
    </citation>
    <scope>NUCLEOTIDE SEQUENCE [LARGE SCALE GENOMIC DNA]</scope>
    <source>
        <strain evidence="3">JCM 16548</strain>
    </source>
</reference>
<sequence length="61" mass="5713">MLGDPDGVPLDDGLAAEGLAAGGSVGALVTVLGGAAVGPPGSEALQALRPATATTTTATRR</sequence>
<name>A0ABP7CMS8_9ACTN</name>
<evidence type="ECO:0000313" key="2">
    <source>
        <dbReference type="EMBL" id="GAA3692437.1"/>
    </source>
</evidence>
<keyword evidence="3" id="KW-1185">Reference proteome</keyword>
<protein>
    <submittedName>
        <fullName evidence="2">Uncharacterized protein</fullName>
    </submittedName>
</protein>
<organism evidence="2 3">
    <name type="scientific">Microlunatus aurantiacus</name>
    <dbReference type="NCBI Taxonomy" id="446786"/>
    <lineage>
        <taxon>Bacteria</taxon>
        <taxon>Bacillati</taxon>
        <taxon>Actinomycetota</taxon>
        <taxon>Actinomycetes</taxon>
        <taxon>Propionibacteriales</taxon>
        <taxon>Propionibacteriaceae</taxon>
        <taxon>Microlunatus</taxon>
    </lineage>
</organism>
<feature type="region of interest" description="Disordered" evidence="1">
    <location>
        <begin position="39"/>
        <end position="61"/>
    </location>
</feature>
<evidence type="ECO:0000313" key="3">
    <source>
        <dbReference type="Proteomes" id="UP001500051"/>
    </source>
</evidence>
<feature type="compositionally biased region" description="Low complexity" evidence="1">
    <location>
        <begin position="51"/>
        <end position="61"/>
    </location>
</feature>
<comment type="caution">
    <text evidence="2">The sequence shown here is derived from an EMBL/GenBank/DDBJ whole genome shotgun (WGS) entry which is preliminary data.</text>
</comment>
<evidence type="ECO:0000256" key="1">
    <source>
        <dbReference type="SAM" id="MobiDB-lite"/>
    </source>
</evidence>
<dbReference type="EMBL" id="BAAAYX010000002">
    <property type="protein sequence ID" value="GAA3692437.1"/>
    <property type="molecule type" value="Genomic_DNA"/>
</dbReference>
<gene>
    <name evidence="2" type="ORF">GCM10022204_04830</name>
</gene>